<reference evidence="10 11" key="1">
    <citation type="journal article" date="2017" name="Int. J. Syst. Evol. Microbiol.">
        <title>Jeotgalibaca porci sp. nov. and Jeotgalibaca arthritidis sp. nov., isolated from pigs, and emended description of the genus Jeotgalibaca.</title>
        <authorList>
            <person name="Zamora L."/>
            <person name="Perez-Sancho M."/>
            <person name="Dominguez L."/>
            <person name="Fernandez-Garayzabal J.F."/>
            <person name="Vela A.I."/>
        </authorList>
    </citation>
    <scope>NUCLEOTIDE SEQUENCE [LARGE SCALE GENOMIC DNA]</scope>
    <source>
        <strain evidence="10 11">CCUG 69148</strain>
    </source>
</reference>
<proteinExistence type="predicted"/>
<dbReference type="KEGG" id="jpo:G7058_01725"/>
<dbReference type="GeneID" id="94551977"/>
<dbReference type="Proteomes" id="UP000501830">
    <property type="component" value="Chromosome"/>
</dbReference>
<sequence>MNCTTYKELKNVSYEKEAFDILNRIRGNIQEETSIFLLIQLSYLALNYKPLSSKEELIESVASDFNDEYTLNQLKRVIKKVPFEIIEQVSDNYDENTLKAIILFSEDNDIRSNLSGTPLGVTKLVNELLEVQSDDTVLDLGSGIGSYLLETKMETGAEKVCGVEINIQMNIISTIRAKVAQFPIQLKLGNILSQDYRSFKATKVFSNPPVGVREPGIDDTIKDNNALTELIDIEEYNISADWAFILSSYANQKPGGKTAVLMYNQVLFREQDHDIREKIISEGWLEAIIALPEKLFPSTAIPFTLLIFSENNETVRMVDASEISTRDQKKNILTNKNIQEIVAAYKQENEISKHLTYEDFEKQEFILTPIRYFGFIPDASKMTPIDDLTRSINRGAMISRKELDTMTTTKETGIKYLKIQDIENASINKNLPNLKNVDEKYHNYFLEEGNLVISKSSPYKIARVENSKNTKILATGNLYYIEIDEDKVNPTFIEMYLKSDEGQAQLERLSTGSVIETISIKNLKTILIPNLSREEQDTLVKEYLEYEEQLDLLDRQKEIISQRRKELIEKVL</sequence>
<dbReference type="PANTHER" id="PTHR42933">
    <property type="entry name" value="SLR6095 PROTEIN"/>
    <property type="match status" value="1"/>
</dbReference>
<accession>A0A6G7WFA3</accession>
<evidence type="ECO:0000313" key="10">
    <source>
        <dbReference type="EMBL" id="QIK50879.1"/>
    </source>
</evidence>
<dbReference type="GO" id="GO:0003677">
    <property type="term" value="F:DNA binding"/>
    <property type="evidence" value="ECO:0007669"/>
    <property type="project" value="UniProtKB-KW"/>
</dbReference>
<dbReference type="InterPro" id="IPR051537">
    <property type="entry name" value="DNA_Adenine_Mtase"/>
</dbReference>
<dbReference type="CDD" id="cd02440">
    <property type="entry name" value="AdoMet_MTases"/>
    <property type="match status" value="1"/>
</dbReference>
<evidence type="ECO:0000256" key="1">
    <source>
        <dbReference type="ARBA" id="ARBA00011900"/>
    </source>
</evidence>
<dbReference type="EC" id="2.1.1.72" evidence="1"/>
<dbReference type="SUPFAM" id="SSF53335">
    <property type="entry name" value="S-adenosyl-L-methionine-dependent methyltransferases"/>
    <property type="match status" value="1"/>
</dbReference>
<evidence type="ECO:0000256" key="5">
    <source>
        <dbReference type="ARBA" id="ARBA00022747"/>
    </source>
</evidence>
<dbReference type="GO" id="GO:0009307">
    <property type="term" value="P:DNA restriction-modification system"/>
    <property type="evidence" value="ECO:0007669"/>
    <property type="project" value="UniProtKB-KW"/>
</dbReference>
<dbReference type="GO" id="GO:0008170">
    <property type="term" value="F:N-methyltransferase activity"/>
    <property type="evidence" value="ECO:0007669"/>
    <property type="project" value="InterPro"/>
</dbReference>
<evidence type="ECO:0000256" key="8">
    <source>
        <dbReference type="SAM" id="Coils"/>
    </source>
</evidence>
<keyword evidence="3" id="KW-0808">Transferase</keyword>
<dbReference type="RefSeq" id="WP_166061920.1">
    <property type="nucleotide sequence ID" value="NZ_CP049889.1"/>
</dbReference>
<dbReference type="Pfam" id="PF02384">
    <property type="entry name" value="N6_Mtase"/>
    <property type="match status" value="1"/>
</dbReference>
<dbReference type="GO" id="GO:0032259">
    <property type="term" value="P:methylation"/>
    <property type="evidence" value="ECO:0007669"/>
    <property type="project" value="UniProtKB-KW"/>
</dbReference>
<evidence type="ECO:0000256" key="4">
    <source>
        <dbReference type="ARBA" id="ARBA00022691"/>
    </source>
</evidence>
<dbReference type="InterPro" id="IPR003356">
    <property type="entry name" value="DNA_methylase_A-5"/>
</dbReference>
<dbReference type="GO" id="GO:0009007">
    <property type="term" value="F:site-specific DNA-methyltransferase (adenine-specific) activity"/>
    <property type="evidence" value="ECO:0007669"/>
    <property type="project" value="UniProtKB-EC"/>
</dbReference>
<feature type="coiled-coil region" evidence="8">
    <location>
        <begin position="536"/>
        <end position="570"/>
    </location>
</feature>
<protein>
    <recommendedName>
        <fullName evidence="1">site-specific DNA-methyltransferase (adenine-specific)</fullName>
        <ecNumber evidence="1">2.1.1.72</ecNumber>
    </recommendedName>
</protein>
<dbReference type="AlphaFoldDB" id="A0A6G7WFA3"/>
<dbReference type="PANTHER" id="PTHR42933:SF3">
    <property type="entry name" value="TYPE I RESTRICTION ENZYME MJAVIII METHYLASE SUBUNIT"/>
    <property type="match status" value="1"/>
</dbReference>
<comment type="catalytic activity">
    <reaction evidence="7">
        <text>a 2'-deoxyadenosine in DNA + S-adenosyl-L-methionine = an N(6)-methyl-2'-deoxyadenosine in DNA + S-adenosyl-L-homocysteine + H(+)</text>
        <dbReference type="Rhea" id="RHEA:15197"/>
        <dbReference type="Rhea" id="RHEA-COMP:12418"/>
        <dbReference type="Rhea" id="RHEA-COMP:12419"/>
        <dbReference type="ChEBI" id="CHEBI:15378"/>
        <dbReference type="ChEBI" id="CHEBI:57856"/>
        <dbReference type="ChEBI" id="CHEBI:59789"/>
        <dbReference type="ChEBI" id="CHEBI:90615"/>
        <dbReference type="ChEBI" id="CHEBI:90616"/>
        <dbReference type="EC" id="2.1.1.72"/>
    </reaction>
</comment>
<keyword evidence="4" id="KW-0949">S-adenosyl-L-methionine</keyword>
<keyword evidence="6" id="KW-0238">DNA-binding</keyword>
<keyword evidence="8" id="KW-0175">Coiled coil</keyword>
<feature type="domain" description="DNA methylase adenine-specific" evidence="9">
    <location>
        <begin position="117"/>
        <end position="373"/>
    </location>
</feature>
<name>A0A6G7WFA3_9LACT</name>
<keyword evidence="11" id="KW-1185">Reference proteome</keyword>
<gene>
    <name evidence="10" type="ORF">G7058_01725</name>
</gene>
<evidence type="ECO:0000313" key="11">
    <source>
        <dbReference type="Proteomes" id="UP000501830"/>
    </source>
</evidence>
<dbReference type="Gene3D" id="3.40.50.150">
    <property type="entry name" value="Vaccinia Virus protein VP39"/>
    <property type="match status" value="1"/>
</dbReference>
<keyword evidence="2 10" id="KW-0489">Methyltransferase</keyword>
<evidence type="ECO:0000256" key="7">
    <source>
        <dbReference type="ARBA" id="ARBA00047942"/>
    </source>
</evidence>
<evidence type="ECO:0000259" key="9">
    <source>
        <dbReference type="Pfam" id="PF02384"/>
    </source>
</evidence>
<keyword evidence="5" id="KW-0680">Restriction system</keyword>
<dbReference type="SUPFAM" id="SSF116734">
    <property type="entry name" value="DNA methylase specificity domain"/>
    <property type="match status" value="1"/>
</dbReference>
<dbReference type="Gene3D" id="3.90.220.20">
    <property type="entry name" value="DNA methylase specificity domains"/>
    <property type="match status" value="1"/>
</dbReference>
<organism evidence="10 11">
    <name type="scientific">Jeotgalibaca porci</name>
    <dbReference type="NCBI Taxonomy" id="1868793"/>
    <lineage>
        <taxon>Bacteria</taxon>
        <taxon>Bacillati</taxon>
        <taxon>Bacillota</taxon>
        <taxon>Bacilli</taxon>
        <taxon>Lactobacillales</taxon>
        <taxon>Carnobacteriaceae</taxon>
        <taxon>Jeotgalibaca</taxon>
    </lineage>
</organism>
<dbReference type="InterPro" id="IPR029063">
    <property type="entry name" value="SAM-dependent_MTases_sf"/>
</dbReference>
<evidence type="ECO:0000256" key="2">
    <source>
        <dbReference type="ARBA" id="ARBA00022603"/>
    </source>
</evidence>
<evidence type="ECO:0000256" key="3">
    <source>
        <dbReference type="ARBA" id="ARBA00022679"/>
    </source>
</evidence>
<dbReference type="InterPro" id="IPR044946">
    <property type="entry name" value="Restrct_endonuc_typeI_TRD_sf"/>
</dbReference>
<dbReference type="EMBL" id="CP049889">
    <property type="protein sequence ID" value="QIK50879.1"/>
    <property type="molecule type" value="Genomic_DNA"/>
</dbReference>
<evidence type="ECO:0000256" key="6">
    <source>
        <dbReference type="ARBA" id="ARBA00023125"/>
    </source>
</evidence>